<comment type="catalytic activity">
    <reaction evidence="10">
        <text>UDP-2-N,3-O-bis[(3R)-3-hydroxytetradecanoyl]-alpha-D-glucosamine + H2O = 2-N,3-O-bis[(3R)-3-hydroxytetradecanoyl]-alpha-D-glucosaminyl 1-phosphate + UMP + 2 H(+)</text>
        <dbReference type="Rhea" id="RHEA:25213"/>
        <dbReference type="ChEBI" id="CHEBI:15377"/>
        <dbReference type="ChEBI" id="CHEBI:15378"/>
        <dbReference type="ChEBI" id="CHEBI:57865"/>
        <dbReference type="ChEBI" id="CHEBI:57957"/>
        <dbReference type="ChEBI" id="CHEBI:78847"/>
        <dbReference type="EC" id="3.6.1.54"/>
    </reaction>
</comment>
<evidence type="ECO:0000256" key="7">
    <source>
        <dbReference type="ARBA" id="ARBA00023098"/>
    </source>
</evidence>
<keyword evidence="4 10" id="KW-0441">Lipid A biosynthesis</keyword>
<dbReference type="Pfam" id="PF00149">
    <property type="entry name" value="Metallophos"/>
    <property type="match status" value="1"/>
</dbReference>
<comment type="cofactor">
    <cofactor evidence="10">
        <name>Mn(2+)</name>
        <dbReference type="ChEBI" id="CHEBI:29035"/>
    </cofactor>
    <text evidence="10">Binds 2 Mn(2+) ions per subunit in a binuclear metal center.</text>
</comment>
<feature type="binding site" evidence="10">
    <location>
        <position position="264"/>
    </location>
    <ligand>
        <name>Mn(2+)</name>
        <dbReference type="ChEBI" id="CHEBI:29035"/>
        <label>2</label>
    </ligand>
</feature>
<dbReference type="HAMAP" id="MF_00575">
    <property type="entry name" value="LpxH"/>
    <property type="match status" value="1"/>
</dbReference>
<evidence type="ECO:0000256" key="10">
    <source>
        <dbReference type="HAMAP-Rule" id="MF_00575"/>
    </source>
</evidence>
<dbReference type="GO" id="GO:0008758">
    <property type="term" value="F:UDP-2,3-diacylglucosamine hydrolase activity"/>
    <property type="evidence" value="ECO:0007669"/>
    <property type="project" value="UniProtKB-UniRule"/>
</dbReference>
<feature type="binding site" evidence="10">
    <location>
        <position position="264"/>
    </location>
    <ligand>
        <name>substrate</name>
    </ligand>
</feature>
<dbReference type="CDD" id="cd07398">
    <property type="entry name" value="MPP_YbbF-LpxH"/>
    <property type="match status" value="1"/>
</dbReference>
<dbReference type="Gene3D" id="3.60.21.10">
    <property type="match status" value="1"/>
</dbReference>
<dbReference type="PANTHER" id="PTHR34990:SF1">
    <property type="entry name" value="UDP-2,3-DIACYLGLUCOSAMINE HYDROLASE"/>
    <property type="match status" value="1"/>
</dbReference>
<sequence length="313" mass="35530">MTVEAIASGRTITSINNNILSCQEDLRRNNRRTFSSGSAGLGIDAVLLFDLVNRSLHSHESQTEISVLLMATFLISDVHLNKVQRETVDTFLSFLNDGIGSTDILYILGDLFDLWLGDDDARFPHLPVMDALRKATERGVSIGILRGNHDFLLGRRFQKITGCRLLPDPSVIDLYGKRILITHGDILCTDDTNYQRYRKKTRNHLYQRIFLSLPMKQRIMRAASIRNVSKEAVRNKPPRIMDVNKNAVERMMLTYGVRYMVHGHTHRSATHEVSLKGKTAIRIVLSDWHGRNAETILAWEKDTFGFSTVIGLP</sequence>
<comment type="similarity">
    <text evidence="10">Belongs to the LpxH family.</text>
</comment>
<accession>A0A450YBU5</accession>
<dbReference type="NCBIfam" id="TIGR01854">
    <property type="entry name" value="lipid_A_lpxH"/>
    <property type="match status" value="1"/>
</dbReference>
<keyword evidence="3 10" id="KW-0997">Cell inner membrane</keyword>
<dbReference type="UniPathway" id="UPA00359">
    <property type="reaction ID" value="UER00480"/>
</dbReference>
<evidence type="ECO:0000259" key="11">
    <source>
        <dbReference type="Pfam" id="PF00149"/>
    </source>
</evidence>
<feature type="binding site" evidence="10">
    <location>
        <position position="77"/>
    </location>
    <ligand>
        <name>Mn(2+)</name>
        <dbReference type="ChEBI" id="CHEBI:29035"/>
        <label>1</label>
    </ligand>
</feature>
<evidence type="ECO:0000256" key="1">
    <source>
        <dbReference type="ARBA" id="ARBA00022475"/>
    </source>
</evidence>
<organism evidence="12">
    <name type="scientific">Candidatus Kentrum sp. TC</name>
    <dbReference type="NCBI Taxonomy" id="2126339"/>
    <lineage>
        <taxon>Bacteria</taxon>
        <taxon>Pseudomonadati</taxon>
        <taxon>Pseudomonadota</taxon>
        <taxon>Gammaproteobacteria</taxon>
        <taxon>Candidatus Kentrum</taxon>
    </lineage>
</organism>
<feature type="binding site" evidence="10">
    <location>
        <position position="110"/>
    </location>
    <ligand>
        <name>Mn(2+)</name>
        <dbReference type="ChEBI" id="CHEBI:29035"/>
        <label>1</label>
    </ligand>
</feature>
<dbReference type="EC" id="3.6.1.54" evidence="10"/>
<comment type="pathway">
    <text evidence="10">Glycolipid biosynthesis; lipid IV(A) biosynthesis; lipid IV(A) from (3R)-3-hydroxytetradecanoyl-[acyl-carrier-protein] and UDP-N-acetyl-alpha-D-glucosamine: step 4/6.</text>
</comment>
<dbReference type="NCBIfam" id="NF003743">
    <property type="entry name" value="PRK05340.1"/>
    <property type="match status" value="1"/>
</dbReference>
<gene>
    <name evidence="10" type="primary">lpxH</name>
    <name evidence="12" type="ORF">BECKTC1821E_GA0114239_100386</name>
</gene>
<feature type="binding site" evidence="10">
    <location>
        <position position="266"/>
    </location>
    <ligand>
        <name>Mn(2+)</name>
        <dbReference type="ChEBI" id="CHEBI:29035"/>
        <label>1</label>
    </ligand>
</feature>
<feature type="domain" description="Calcineurin-like phosphoesterase" evidence="11">
    <location>
        <begin position="73"/>
        <end position="267"/>
    </location>
</feature>
<feature type="binding site" evidence="10">
    <location>
        <position position="183"/>
    </location>
    <ligand>
        <name>Mn(2+)</name>
        <dbReference type="ChEBI" id="CHEBI:29035"/>
        <label>2</label>
    </ligand>
</feature>
<keyword evidence="1 10" id="KW-1003">Cell membrane</keyword>
<dbReference type="InterPro" id="IPR010138">
    <property type="entry name" value="UDP-diacylglucosamine_Hdrlase"/>
</dbReference>
<dbReference type="AlphaFoldDB" id="A0A450YBU5"/>
<keyword evidence="7 10" id="KW-0443">Lipid metabolism</keyword>
<comment type="caution">
    <text evidence="10">Lacks conserved residue(s) required for the propagation of feature annotation.</text>
</comment>
<dbReference type="GO" id="GO:0009245">
    <property type="term" value="P:lipid A biosynthetic process"/>
    <property type="evidence" value="ECO:0007669"/>
    <property type="project" value="UniProtKB-UniRule"/>
</dbReference>
<comment type="function">
    <text evidence="10">Hydrolyzes the pyrophosphate bond of UDP-2,3-diacylglucosamine to yield 2,3-diacylglucosamine 1-phosphate (lipid X) and UMP by catalyzing the attack of water at the alpha-P atom. Involved in the biosynthesis of lipid A, a phosphorylated glycolipid that anchors the lipopolysaccharide to the outer membrane of the cell.</text>
</comment>
<feature type="binding site" evidence="10">
    <location>
        <position position="79"/>
    </location>
    <ligand>
        <name>Mn(2+)</name>
        <dbReference type="ChEBI" id="CHEBI:29035"/>
        <label>1</label>
    </ligand>
</feature>
<reference evidence="12" key="1">
    <citation type="submission" date="2019-02" db="EMBL/GenBank/DDBJ databases">
        <authorList>
            <person name="Gruber-Vodicka R. H."/>
            <person name="Seah K. B. B."/>
        </authorList>
    </citation>
    <scope>NUCLEOTIDE SEQUENCE</scope>
    <source>
        <strain evidence="12">BECK_BZ125</strain>
    </source>
</reference>
<comment type="subcellular location">
    <subcellularLocation>
        <location evidence="10">Cell inner membrane</location>
        <topology evidence="10">Peripheral membrane protein</topology>
        <orientation evidence="10">Cytoplasmic side</orientation>
    </subcellularLocation>
</comment>
<evidence type="ECO:0000256" key="3">
    <source>
        <dbReference type="ARBA" id="ARBA00022519"/>
    </source>
</evidence>
<feature type="binding site" evidence="10">
    <location>
        <begin position="148"/>
        <end position="149"/>
    </location>
    <ligand>
        <name>substrate</name>
    </ligand>
</feature>
<evidence type="ECO:0000256" key="9">
    <source>
        <dbReference type="ARBA" id="ARBA00023211"/>
    </source>
</evidence>
<dbReference type="InterPro" id="IPR004843">
    <property type="entry name" value="Calcineurin-like_PHP"/>
</dbReference>
<proteinExistence type="inferred from homology"/>
<feature type="binding site" evidence="10">
    <location>
        <position position="229"/>
    </location>
    <ligand>
        <name>substrate</name>
    </ligand>
</feature>
<dbReference type="GO" id="GO:0019897">
    <property type="term" value="C:extrinsic component of plasma membrane"/>
    <property type="evidence" value="ECO:0007669"/>
    <property type="project" value="UniProtKB-UniRule"/>
</dbReference>
<dbReference type="SUPFAM" id="SSF56300">
    <property type="entry name" value="Metallo-dependent phosphatases"/>
    <property type="match status" value="1"/>
</dbReference>
<keyword evidence="9 10" id="KW-0464">Manganese</keyword>
<dbReference type="EMBL" id="CAADFT010000003">
    <property type="protein sequence ID" value="VFK39022.1"/>
    <property type="molecule type" value="Genomic_DNA"/>
</dbReference>
<keyword evidence="5 10" id="KW-0479">Metal-binding</keyword>
<feature type="binding site" evidence="10">
    <location>
        <position position="191"/>
    </location>
    <ligand>
        <name>substrate</name>
    </ligand>
</feature>
<protein>
    <recommendedName>
        <fullName evidence="10">UDP-2,3-diacylglucosamine hydrolase</fullName>
        <ecNumber evidence="10">3.6.1.54</ecNumber>
    </recommendedName>
    <alternativeName>
        <fullName evidence="10">UDP-2,3-diacylglucosamine diphosphatase</fullName>
    </alternativeName>
</protein>
<dbReference type="GO" id="GO:0030145">
    <property type="term" value="F:manganese ion binding"/>
    <property type="evidence" value="ECO:0007669"/>
    <property type="project" value="UniProtKB-UniRule"/>
</dbReference>
<evidence type="ECO:0000256" key="4">
    <source>
        <dbReference type="ARBA" id="ARBA00022556"/>
    </source>
</evidence>
<evidence type="ECO:0000256" key="6">
    <source>
        <dbReference type="ARBA" id="ARBA00022801"/>
    </source>
</evidence>
<name>A0A450YBU5_9GAMM</name>
<evidence type="ECO:0000313" key="12">
    <source>
        <dbReference type="EMBL" id="VFK39022.1"/>
    </source>
</evidence>
<feature type="binding site" evidence="10">
    <location>
        <position position="110"/>
    </location>
    <ligand>
        <name>Mn(2+)</name>
        <dbReference type="ChEBI" id="CHEBI:29035"/>
        <label>2</label>
    </ligand>
</feature>
<dbReference type="PANTHER" id="PTHR34990">
    <property type="entry name" value="UDP-2,3-DIACYLGLUCOSAMINE HYDROLASE-RELATED"/>
    <property type="match status" value="1"/>
</dbReference>
<feature type="binding site" evidence="10">
    <location>
        <position position="236"/>
    </location>
    <ligand>
        <name>substrate</name>
    </ligand>
</feature>
<dbReference type="InterPro" id="IPR043461">
    <property type="entry name" value="LpxH-like"/>
</dbReference>
<feature type="binding site" evidence="10">
    <location>
        <position position="148"/>
    </location>
    <ligand>
        <name>Mn(2+)</name>
        <dbReference type="ChEBI" id="CHEBI:29035"/>
        <label>2</label>
    </ligand>
</feature>
<keyword evidence="6 10" id="KW-0378">Hydrolase</keyword>
<evidence type="ECO:0000256" key="5">
    <source>
        <dbReference type="ARBA" id="ARBA00022723"/>
    </source>
</evidence>
<dbReference type="InterPro" id="IPR029052">
    <property type="entry name" value="Metallo-depent_PP-like"/>
</dbReference>
<keyword evidence="2 10" id="KW-0444">Lipid biosynthesis</keyword>
<keyword evidence="8 10" id="KW-0472">Membrane</keyword>
<evidence type="ECO:0000256" key="2">
    <source>
        <dbReference type="ARBA" id="ARBA00022516"/>
    </source>
</evidence>
<evidence type="ECO:0000256" key="8">
    <source>
        <dbReference type="ARBA" id="ARBA00023136"/>
    </source>
</evidence>
<dbReference type="GO" id="GO:0005737">
    <property type="term" value="C:cytoplasm"/>
    <property type="evidence" value="ECO:0007669"/>
    <property type="project" value="InterPro"/>
</dbReference>